<keyword evidence="7" id="KW-0336">GPI-anchor</keyword>
<gene>
    <name evidence="20" type="ORF">SPI_04798</name>
</gene>
<proteinExistence type="inferred from homology"/>
<dbReference type="PANTHER" id="PTHR37928:SF1">
    <property type="entry name" value="CFEM DOMAIN PROTEIN (AFU_ORTHOLOGUE AFUA_6G14090)"/>
    <property type="match status" value="1"/>
</dbReference>
<keyword evidence="4" id="KW-1003">Cell membrane</keyword>
<feature type="transmembrane region" description="Helical" evidence="17">
    <location>
        <begin position="213"/>
        <end position="234"/>
    </location>
</feature>
<evidence type="ECO:0000256" key="14">
    <source>
        <dbReference type="ARBA" id="ARBA00023288"/>
    </source>
</evidence>
<evidence type="ECO:0000256" key="10">
    <source>
        <dbReference type="ARBA" id="ARBA00023004"/>
    </source>
</evidence>
<evidence type="ECO:0000256" key="5">
    <source>
        <dbReference type="ARBA" id="ARBA00022525"/>
    </source>
</evidence>
<keyword evidence="6" id="KW-0349">Heme</keyword>
<feature type="disulfide bond" evidence="15">
    <location>
        <begin position="58"/>
        <end position="91"/>
    </location>
</feature>
<dbReference type="Pfam" id="PF05730">
    <property type="entry name" value="CFEM"/>
    <property type="match status" value="1"/>
</dbReference>
<reference evidence="20 21" key="1">
    <citation type="journal article" date="2016" name="Genome Biol. Evol.">
        <title>Divergent and convergent evolution of fungal pathogenicity.</title>
        <authorList>
            <person name="Shang Y."/>
            <person name="Xiao G."/>
            <person name="Zheng P."/>
            <person name="Cen K."/>
            <person name="Zhan S."/>
            <person name="Wang C."/>
        </authorList>
    </citation>
    <scope>NUCLEOTIDE SEQUENCE [LARGE SCALE GENOMIC DNA]</scope>
    <source>
        <strain evidence="20 21">RCEF 264</strain>
    </source>
</reference>
<comment type="caution">
    <text evidence="15">Lacks conserved residue(s) required for the propagation of feature annotation.</text>
</comment>
<organism evidence="20 21">
    <name type="scientific">Niveomyces insectorum RCEF 264</name>
    <dbReference type="NCBI Taxonomy" id="1081102"/>
    <lineage>
        <taxon>Eukaryota</taxon>
        <taxon>Fungi</taxon>
        <taxon>Dikarya</taxon>
        <taxon>Ascomycota</taxon>
        <taxon>Pezizomycotina</taxon>
        <taxon>Sordariomycetes</taxon>
        <taxon>Hypocreomycetidae</taxon>
        <taxon>Hypocreales</taxon>
        <taxon>Cordycipitaceae</taxon>
        <taxon>Niveomyces</taxon>
    </lineage>
</organism>
<evidence type="ECO:0000256" key="13">
    <source>
        <dbReference type="ARBA" id="ARBA00023180"/>
    </source>
</evidence>
<evidence type="ECO:0000256" key="7">
    <source>
        <dbReference type="ARBA" id="ARBA00022622"/>
    </source>
</evidence>
<dbReference type="GO" id="GO:0005576">
    <property type="term" value="C:extracellular region"/>
    <property type="evidence" value="ECO:0007669"/>
    <property type="project" value="UniProtKB-SubCell"/>
</dbReference>
<keyword evidence="5" id="KW-0964">Secreted</keyword>
<evidence type="ECO:0000256" key="3">
    <source>
        <dbReference type="ARBA" id="ARBA00010031"/>
    </source>
</evidence>
<evidence type="ECO:0000259" key="19">
    <source>
        <dbReference type="PROSITE" id="PS52012"/>
    </source>
</evidence>
<keyword evidence="11 17" id="KW-0472">Membrane</keyword>
<keyword evidence="9 18" id="KW-0732">Signal</keyword>
<evidence type="ECO:0000256" key="15">
    <source>
        <dbReference type="PROSITE-ProRule" id="PRU01356"/>
    </source>
</evidence>
<keyword evidence="10" id="KW-0408">Iron</keyword>
<accession>A0A167UV33</accession>
<evidence type="ECO:0000313" key="20">
    <source>
        <dbReference type="EMBL" id="OAA61939.1"/>
    </source>
</evidence>
<dbReference type="GO" id="GO:0005886">
    <property type="term" value="C:plasma membrane"/>
    <property type="evidence" value="ECO:0007669"/>
    <property type="project" value="UniProtKB-SubCell"/>
</dbReference>
<dbReference type="SMART" id="SM00747">
    <property type="entry name" value="CFEM"/>
    <property type="match status" value="1"/>
</dbReference>
<dbReference type="AlphaFoldDB" id="A0A167UV33"/>
<evidence type="ECO:0000256" key="6">
    <source>
        <dbReference type="ARBA" id="ARBA00022617"/>
    </source>
</evidence>
<keyword evidence="17" id="KW-1133">Transmembrane helix</keyword>
<feature type="disulfide bond" evidence="15">
    <location>
        <begin position="49"/>
        <end position="56"/>
    </location>
</feature>
<evidence type="ECO:0000256" key="8">
    <source>
        <dbReference type="ARBA" id="ARBA00022723"/>
    </source>
</evidence>
<evidence type="ECO:0000256" key="1">
    <source>
        <dbReference type="ARBA" id="ARBA00004609"/>
    </source>
</evidence>
<keyword evidence="8" id="KW-0479">Metal-binding</keyword>
<keyword evidence="21" id="KW-1185">Reference proteome</keyword>
<feature type="region of interest" description="Disordered" evidence="16">
    <location>
        <begin position="245"/>
        <end position="265"/>
    </location>
</feature>
<dbReference type="PROSITE" id="PS52012">
    <property type="entry name" value="CFEM"/>
    <property type="match status" value="1"/>
</dbReference>
<keyword evidence="13" id="KW-0325">Glycoprotein</keyword>
<sequence>MRSHNSLVFLFAGFTGLVRSQTFPNEASMPGCGETCLDNLISQASTFGCEQNAIGCLCAAPAFSSGVHDCATGACAPDLLPSVTDYLAGVCASTCGRRCPPCPLLCYARGTVSAAHLVFSTCTSRDLERTDLEPPRFKYCDSEPEFELGGEHTLGATHLERANDGKQCTRRAEQHSGGGGSLKHPTLVASPSSTTSSAPAAAAPLSAGAKAGIGIGVSVGAVAVIGAVVVFIIARKHRERRIPRSSIKISDPLPGSGPFYGDSSRSERYNNVAELEMKSRRYEDMVPRQVPRNMV</sequence>
<dbReference type="OrthoDB" id="4778251at2759"/>
<feature type="compositionally biased region" description="Low complexity" evidence="16">
    <location>
        <begin position="189"/>
        <end position="200"/>
    </location>
</feature>
<dbReference type="STRING" id="1081102.A0A167UV33"/>
<feature type="domain" description="CFEM" evidence="19">
    <location>
        <begin position="1"/>
        <end position="115"/>
    </location>
</feature>
<evidence type="ECO:0000256" key="4">
    <source>
        <dbReference type="ARBA" id="ARBA00022475"/>
    </source>
</evidence>
<evidence type="ECO:0000256" key="12">
    <source>
        <dbReference type="ARBA" id="ARBA00023157"/>
    </source>
</evidence>
<keyword evidence="17" id="KW-0812">Transmembrane</keyword>
<protein>
    <submittedName>
        <fullName evidence="20">Cfem domain containing protein</fullName>
    </submittedName>
</protein>
<keyword evidence="12 15" id="KW-1015">Disulfide bond</keyword>
<evidence type="ECO:0000256" key="16">
    <source>
        <dbReference type="SAM" id="MobiDB-lite"/>
    </source>
</evidence>
<evidence type="ECO:0000256" key="2">
    <source>
        <dbReference type="ARBA" id="ARBA00004613"/>
    </source>
</evidence>
<comment type="caution">
    <text evidence="20">The sequence shown here is derived from an EMBL/GenBank/DDBJ whole genome shotgun (WGS) entry which is preliminary data.</text>
</comment>
<evidence type="ECO:0000256" key="17">
    <source>
        <dbReference type="SAM" id="Phobius"/>
    </source>
</evidence>
<feature type="signal peptide" evidence="18">
    <location>
        <begin position="1"/>
        <end position="20"/>
    </location>
</feature>
<dbReference type="EMBL" id="AZHD01000007">
    <property type="protein sequence ID" value="OAA61939.1"/>
    <property type="molecule type" value="Genomic_DNA"/>
</dbReference>
<keyword evidence="14" id="KW-0449">Lipoprotein</keyword>
<dbReference type="InterPro" id="IPR008427">
    <property type="entry name" value="Extracellular_membr_CFEM_dom"/>
</dbReference>
<feature type="chain" id="PRO_5007893196" evidence="18">
    <location>
        <begin position="21"/>
        <end position="295"/>
    </location>
</feature>
<evidence type="ECO:0000256" key="9">
    <source>
        <dbReference type="ARBA" id="ARBA00022729"/>
    </source>
</evidence>
<comment type="subcellular location">
    <subcellularLocation>
        <location evidence="1">Cell membrane</location>
        <topology evidence="1">Lipid-anchor</topology>
        <topology evidence="1">GPI-anchor</topology>
    </subcellularLocation>
    <subcellularLocation>
        <location evidence="2">Secreted</location>
    </subcellularLocation>
</comment>
<dbReference type="Proteomes" id="UP000076874">
    <property type="component" value="Unassembled WGS sequence"/>
</dbReference>
<dbReference type="GO" id="GO:0046872">
    <property type="term" value="F:metal ion binding"/>
    <property type="evidence" value="ECO:0007669"/>
    <property type="project" value="UniProtKB-KW"/>
</dbReference>
<feature type="region of interest" description="Disordered" evidence="16">
    <location>
        <begin position="162"/>
        <end position="200"/>
    </location>
</feature>
<evidence type="ECO:0000256" key="18">
    <source>
        <dbReference type="SAM" id="SignalP"/>
    </source>
</evidence>
<dbReference type="PANTHER" id="PTHR37928">
    <property type="entry name" value="CFEM DOMAIN PROTEIN (AFU_ORTHOLOGUE AFUA_6G14090)"/>
    <property type="match status" value="1"/>
</dbReference>
<dbReference type="GO" id="GO:0098552">
    <property type="term" value="C:side of membrane"/>
    <property type="evidence" value="ECO:0007669"/>
    <property type="project" value="UniProtKB-KW"/>
</dbReference>
<evidence type="ECO:0000313" key="21">
    <source>
        <dbReference type="Proteomes" id="UP000076874"/>
    </source>
</evidence>
<comment type="similarity">
    <text evidence="3">Belongs to the RBT5 family.</text>
</comment>
<dbReference type="InterPro" id="IPR051735">
    <property type="entry name" value="CFEM_domain"/>
</dbReference>
<name>A0A167UV33_9HYPO</name>
<evidence type="ECO:0000256" key="11">
    <source>
        <dbReference type="ARBA" id="ARBA00023136"/>
    </source>
</evidence>